<dbReference type="Proteomes" id="UP000019678">
    <property type="component" value="Unassembled WGS sequence"/>
</dbReference>
<dbReference type="InterPro" id="IPR051043">
    <property type="entry name" value="Sulfatase_Mod_Factor_Kinase"/>
</dbReference>
<organism evidence="4 5">
    <name type="scientific">Chondromyces apiculatus DSM 436</name>
    <dbReference type="NCBI Taxonomy" id="1192034"/>
    <lineage>
        <taxon>Bacteria</taxon>
        <taxon>Pseudomonadati</taxon>
        <taxon>Myxococcota</taxon>
        <taxon>Polyangia</taxon>
        <taxon>Polyangiales</taxon>
        <taxon>Polyangiaceae</taxon>
        <taxon>Chondromyces</taxon>
    </lineage>
</organism>
<comment type="caution">
    <text evidence="4">The sequence shown here is derived from an EMBL/GenBank/DDBJ whole genome shotgun (WGS) entry which is preliminary data.</text>
</comment>
<dbReference type="PANTHER" id="PTHR23150">
    <property type="entry name" value="SULFATASE MODIFYING FACTOR 1, 2"/>
    <property type="match status" value="1"/>
</dbReference>
<name>A0A017TJD2_9BACT</name>
<feature type="chain" id="PRO_5001497095" description="Sulfatase-modifying factor enzyme-like domain-containing protein" evidence="2">
    <location>
        <begin position="26"/>
        <end position="391"/>
    </location>
</feature>
<dbReference type="Pfam" id="PF03781">
    <property type="entry name" value="FGE-sulfatase"/>
    <property type="match status" value="1"/>
</dbReference>
<reference evidence="4 5" key="1">
    <citation type="submission" date="2013-05" db="EMBL/GenBank/DDBJ databases">
        <title>Genome assembly of Chondromyces apiculatus DSM 436.</title>
        <authorList>
            <person name="Sharma G."/>
            <person name="Khatri I."/>
            <person name="Kaur C."/>
            <person name="Mayilraj S."/>
            <person name="Subramanian S."/>
        </authorList>
    </citation>
    <scope>NUCLEOTIDE SEQUENCE [LARGE SCALE GENOMIC DNA]</scope>
    <source>
        <strain evidence="4 5">DSM 436</strain>
    </source>
</reference>
<accession>A0A017TJD2</accession>
<dbReference type="STRING" id="1192034.CAP_2597"/>
<proteinExistence type="predicted"/>
<evidence type="ECO:0000313" key="4">
    <source>
        <dbReference type="EMBL" id="EYF08736.1"/>
    </source>
</evidence>
<dbReference type="PANTHER" id="PTHR23150:SF19">
    <property type="entry name" value="FORMYLGLYCINE-GENERATING ENZYME"/>
    <property type="match status" value="1"/>
</dbReference>
<dbReference type="InterPro" id="IPR016187">
    <property type="entry name" value="CTDL_fold"/>
</dbReference>
<keyword evidence="5" id="KW-1185">Reference proteome</keyword>
<dbReference type="InterPro" id="IPR042095">
    <property type="entry name" value="SUMF_sf"/>
</dbReference>
<feature type="signal peptide" evidence="2">
    <location>
        <begin position="1"/>
        <end position="25"/>
    </location>
</feature>
<dbReference type="GO" id="GO:0120147">
    <property type="term" value="F:formylglycine-generating oxidase activity"/>
    <property type="evidence" value="ECO:0007669"/>
    <property type="project" value="TreeGrafter"/>
</dbReference>
<dbReference type="AlphaFoldDB" id="A0A017TJD2"/>
<sequence>MGMLTSSLGRGTGWRCALAVGLAFAAGCGSGDSEGRTPGGTGTGGAGTGGMGGADPGTGGAGQGGGEAGGGPGGGGSGGQGPVQTPVCGSADTPPPTPPSCAAGTTGATEDCGPDLTGCCENRLIPCGSYMPSYDGDTFSVLTPTVTLSDYRLDRYEITLGRYRAFVESGHGTQAQPPPDAAGMHPRIPGSGWDPAWNQYLPSTTAVLIDRLKCHDVHGVWTDAPGASEGRPMNCISWYDAFAFCAWDGGRLPTEIEWNNAASGGDEQRAYPWGTGIDDTLALYGCFQGTCDADFLSPVGSRSPTGDGRWGQSDLAGSMAEWTLDWFVASYPEGCVDCASVASGTERVLRGGGFVNNADLLLASYRGRVAPIVGDVAGRYRYVGARCARNP</sequence>
<feature type="region of interest" description="Disordered" evidence="1">
    <location>
        <begin position="31"/>
        <end position="106"/>
    </location>
</feature>
<feature type="compositionally biased region" description="Gly residues" evidence="1">
    <location>
        <begin position="31"/>
        <end position="81"/>
    </location>
</feature>
<dbReference type="SUPFAM" id="SSF56436">
    <property type="entry name" value="C-type lectin-like"/>
    <property type="match status" value="1"/>
</dbReference>
<dbReference type="eggNOG" id="COG1262">
    <property type="taxonomic scope" value="Bacteria"/>
</dbReference>
<gene>
    <name evidence="4" type="ORF">CAP_2597</name>
</gene>
<dbReference type="Gene3D" id="3.90.1580.10">
    <property type="entry name" value="paralog of FGE (formylglycine-generating enzyme)"/>
    <property type="match status" value="1"/>
</dbReference>
<dbReference type="EMBL" id="ASRX01000002">
    <property type="protein sequence ID" value="EYF08736.1"/>
    <property type="molecule type" value="Genomic_DNA"/>
</dbReference>
<keyword evidence="2" id="KW-0732">Signal</keyword>
<evidence type="ECO:0000256" key="1">
    <source>
        <dbReference type="SAM" id="MobiDB-lite"/>
    </source>
</evidence>
<protein>
    <recommendedName>
        <fullName evidence="3">Sulfatase-modifying factor enzyme-like domain-containing protein</fullName>
    </recommendedName>
</protein>
<evidence type="ECO:0000313" key="5">
    <source>
        <dbReference type="Proteomes" id="UP000019678"/>
    </source>
</evidence>
<evidence type="ECO:0000256" key="2">
    <source>
        <dbReference type="SAM" id="SignalP"/>
    </source>
</evidence>
<dbReference type="InterPro" id="IPR005532">
    <property type="entry name" value="SUMF_dom"/>
</dbReference>
<feature type="domain" description="Sulfatase-modifying factor enzyme-like" evidence="3">
    <location>
        <begin position="144"/>
        <end position="389"/>
    </location>
</feature>
<evidence type="ECO:0000259" key="3">
    <source>
        <dbReference type="Pfam" id="PF03781"/>
    </source>
</evidence>